<feature type="domain" description="Peptidase S11 D-Ala-D-Ala carboxypeptidase A C-terminal" evidence="17">
    <location>
        <begin position="272"/>
        <end position="362"/>
    </location>
</feature>
<comment type="catalytic activity">
    <reaction evidence="12">
        <text>Preferential cleavage: (Ac)2-L-Lys-D-Ala-|-D-Ala. Also transpeptidation of peptidyl-alanyl moieties that are N-acyl substituents of D-alanine.</text>
        <dbReference type="EC" id="3.4.16.4"/>
    </reaction>
</comment>
<accession>A0A935K1N7</accession>
<dbReference type="SUPFAM" id="SSF56601">
    <property type="entry name" value="beta-lactamase/transpeptidase-like"/>
    <property type="match status" value="1"/>
</dbReference>
<dbReference type="SMART" id="SM00936">
    <property type="entry name" value="PBP5_C"/>
    <property type="match status" value="1"/>
</dbReference>
<dbReference type="InterPro" id="IPR012907">
    <property type="entry name" value="Peptidase_S11_C"/>
</dbReference>
<dbReference type="SUPFAM" id="SSF69189">
    <property type="entry name" value="Penicillin-binding protein associated domain"/>
    <property type="match status" value="1"/>
</dbReference>
<dbReference type="InterPro" id="IPR012338">
    <property type="entry name" value="Beta-lactam/transpept-like"/>
</dbReference>
<dbReference type="PANTHER" id="PTHR21581">
    <property type="entry name" value="D-ALANYL-D-ALANINE CARBOXYPEPTIDASE"/>
    <property type="match status" value="1"/>
</dbReference>
<keyword evidence="5 18" id="KW-0121">Carboxypeptidase</keyword>
<keyword evidence="11" id="KW-0961">Cell wall biogenesis/degradation</keyword>
<dbReference type="InterPro" id="IPR001967">
    <property type="entry name" value="Peptidase_S11_N"/>
</dbReference>
<evidence type="ECO:0000256" key="11">
    <source>
        <dbReference type="ARBA" id="ARBA00023316"/>
    </source>
</evidence>
<evidence type="ECO:0000256" key="10">
    <source>
        <dbReference type="ARBA" id="ARBA00022984"/>
    </source>
</evidence>
<dbReference type="Pfam" id="PF07943">
    <property type="entry name" value="PBP5_C"/>
    <property type="match status" value="1"/>
</dbReference>
<evidence type="ECO:0000256" key="15">
    <source>
        <dbReference type="RuleBase" id="RU004016"/>
    </source>
</evidence>
<keyword evidence="10" id="KW-0573">Peptidoglycan synthesis</keyword>
<evidence type="ECO:0000256" key="8">
    <source>
        <dbReference type="ARBA" id="ARBA00022801"/>
    </source>
</evidence>
<keyword evidence="6" id="KW-0645">Protease</keyword>
<evidence type="ECO:0000313" key="18">
    <source>
        <dbReference type="EMBL" id="MBK7416589.1"/>
    </source>
</evidence>
<dbReference type="Gene3D" id="2.60.410.10">
    <property type="entry name" value="D-Ala-D-Ala carboxypeptidase, C-terminal domain"/>
    <property type="match status" value="1"/>
</dbReference>
<comment type="caution">
    <text evidence="18">The sequence shown here is derived from an EMBL/GenBank/DDBJ whole genome shotgun (WGS) entry which is preliminary data.</text>
</comment>
<sequence>MQLRKLFFIFLALICAGQSLAQQAPVPPELAAKSWLLLEMGSGQMLTSTKPDERLEPASLTKLMTAYLTFKALQQKTIAIDQPLPVSEKAWRTGGSKMFIRVDTQVPVDDLIKGMIVQSGNDACVTLAEAIAGSEESFAQMMNREAQRLGMKNSNFTNSTGLPDPQLYTTARDLSLLASALIRDFPEDYKKYYSMKEFRYNNITQPNRNRLLYIDPSVDGVKTGHTEAAGYCLISSALRENRRLLSVVLGTKSDSARANESLKLLNWGFLSFDSVTLFTKDKEVTSLRVWKGTQNMIKAGFNNDFSVVLPKGYADKLKSEFIPTTRLIAPITVGQNIGLLKVSLDGKPYGEYPVLALEEVPLGNIFVRIWDSIRLWFN</sequence>
<evidence type="ECO:0000256" key="6">
    <source>
        <dbReference type="ARBA" id="ARBA00022670"/>
    </source>
</evidence>
<dbReference type="EMBL" id="JADJMS010000046">
    <property type="protein sequence ID" value="MBK7416589.1"/>
    <property type="molecule type" value="Genomic_DNA"/>
</dbReference>
<evidence type="ECO:0000256" key="3">
    <source>
        <dbReference type="ARBA" id="ARBA00007164"/>
    </source>
</evidence>
<dbReference type="InterPro" id="IPR015956">
    <property type="entry name" value="Peniciliin-bd_prot_C_sf"/>
</dbReference>
<dbReference type="Gene3D" id="3.40.710.10">
    <property type="entry name" value="DD-peptidase/beta-lactamase superfamily"/>
    <property type="match status" value="1"/>
</dbReference>
<comment type="pathway">
    <text evidence="2">Cell wall biogenesis; peptidoglycan biosynthesis.</text>
</comment>
<feature type="active site" evidence="13">
    <location>
        <position position="119"/>
    </location>
</feature>
<dbReference type="GO" id="GO:0008360">
    <property type="term" value="P:regulation of cell shape"/>
    <property type="evidence" value="ECO:0007669"/>
    <property type="project" value="UniProtKB-KW"/>
</dbReference>
<evidence type="ECO:0000256" key="2">
    <source>
        <dbReference type="ARBA" id="ARBA00004752"/>
    </source>
</evidence>
<feature type="binding site" evidence="14">
    <location>
        <position position="222"/>
    </location>
    <ligand>
        <name>substrate</name>
    </ligand>
</feature>
<dbReference type="PRINTS" id="PR00725">
    <property type="entry name" value="DADACBPTASE1"/>
</dbReference>
<reference evidence="18 19" key="1">
    <citation type="submission" date="2020-10" db="EMBL/GenBank/DDBJ databases">
        <title>Connecting structure to function with the recovery of over 1000 high-quality activated sludge metagenome-assembled genomes encoding full-length rRNA genes using long-read sequencing.</title>
        <authorList>
            <person name="Singleton C.M."/>
            <person name="Petriglieri F."/>
            <person name="Kristensen J.M."/>
            <person name="Kirkegaard R.H."/>
            <person name="Michaelsen T.Y."/>
            <person name="Andersen M.H."/>
            <person name="Karst S.M."/>
            <person name="Dueholm M.S."/>
            <person name="Nielsen P.H."/>
            <person name="Albertsen M."/>
        </authorList>
    </citation>
    <scope>NUCLEOTIDE SEQUENCE [LARGE SCALE GENOMIC DNA]</scope>
    <source>
        <strain evidence="18">EsbW_18-Q3-R4-48_BATAC.463</strain>
    </source>
</reference>
<evidence type="ECO:0000256" key="5">
    <source>
        <dbReference type="ARBA" id="ARBA00022645"/>
    </source>
</evidence>
<keyword evidence="8" id="KW-0378">Hydrolase</keyword>
<evidence type="ECO:0000256" key="4">
    <source>
        <dbReference type="ARBA" id="ARBA00012448"/>
    </source>
</evidence>
<evidence type="ECO:0000256" key="12">
    <source>
        <dbReference type="ARBA" id="ARBA00034000"/>
    </source>
</evidence>
<evidence type="ECO:0000256" key="1">
    <source>
        <dbReference type="ARBA" id="ARBA00003217"/>
    </source>
</evidence>
<feature type="chain" id="PRO_5036844737" description="serine-type D-Ala-D-Ala carboxypeptidase" evidence="16">
    <location>
        <begin position="22"/>
        <end position="378"/>
    </location>
</feature>
<gene>
    <name evidence="18" type="ORF">IPJ38_17330</name>
</gene>
<evidence type="ECO:0000313" key="19">
    <source>
        <dbReference type="Proteomes" id="UP000739411"/>
    </source>
</evidence>
<dbReference type="Pfam" id="PF00768">
    <property type="entry name" value="Peptidase_S11"/>
    <property type="match status" value="1"/>
</dbReference>
<comment type="function">
    <text evidence="1">Removes C-terminal D-alanyl residues from sugar-peptide cell wall precursors.</text>
</comment>
<dbReference type="AlphaFoldDB" id="A0A935K1N7"/>
<dbReference type="InterPro" id="IPR018044">
    <property type="entry name" value="Peptidase_S11"/>
</dbReference>
<dbReference type="GO" id="GO:0009002">
    <property type="term" value="F:serine-type D-Ala-D-Ala carboxypeptidase activity"/>
    <property type="evidence" value="ECO:0007669"/>
    <property type="project" value="UniProtKB-EC"/>
</dbReference>
<dbReference type="GO" id="GO:0006508">
    <property type="term" value="P:proteolysis"/>
    <property type="evidence" value="ECO:0007669"/>
    <property type="project" value="UniProtKB-KW"/>
</dbReference>
<evidence type="ECO:0000256" key="14">
    <source>
        <dbReference type="PIRSR" id="PIRSR618044-2"/>
    </source>
</evidence>
<keyword evidence="9" id="KW-0133">Cell shape</keyword>
<evidence type="ECO:0000256" key="16">
    <source>
        <dbReference type="SAM" id="SignalP"/>
    </source>
</evidence>
<dbReference type="GO" id="GO:0071555">
    <property type="term" value="P:cell wall organization"/>
    <property type="evidence" value="ECO:0007669"/>
    <property type="project" value="UniProtKB-KW"/>
</dbReference>
<comment type="similarity">
    <text evidence="3 15">Belongs to the peptidase S11 family.</text>
</comment>
<dbReference type="GO" id="GO:0009252">
    <property type="term" value="P:peptidoglycan biosynthetic process"/>
    <property type="evidence" value="ECO:0007669"/>
    <property type="project" value="UniProtKB-KW"/>
</dbReference>
<feature type="active site" description="Proton acceptor" evidence="13">
    <location>
        <position position="62"/>
    </location>
</feature>
<protein>
    <recommendedName>
        <fullName evidence="4">serine-type D-Ala-D-Ala carboxypeptidase</fullName>
        <ecNumber evidence="4">3.4.16.4</ecNumber>
    </recommendedName>
</protein>
<feature type="signal peptide" evidence="16">
    <location>
        <begin position="1"/>
        <end position="21"/>
    </location>
</feature>
<dbReference type="Proteomes" id="UP000739411">
    <property type="component" value="Unassembled WGS sequence"/>
</dbReference>
<evidence type="ECO:0000259" key="17">
    <source>
        <dbReference type="SMART" id="SM00936"/>
    </source>
</evidence>
<feature type="active site" description="Acyl-ester intermediate" evidence="13">
    <location>
        <position position="59"/>
    </location>
</feature>
<dbReference type="PANTHER" id="PTHR21581:SF6">
    <property type="entry name" value="TRAFFICKING PROTEIN PARTICLE COMPLEX SUBUNIT 12"/>
    <property type="match status" value="1"/>
</dbReference>
<proteinExistence type="inferred from homology"/>
<dbReference type="EC" id="3.4.16.4" evidence="4"/>
<name>A0A935K1N7_9RHOO</name>
<organism evidence="18 19">
    <name type="scientific">Candidatus Dechloromonas phosphorivorans</name>
    <dbReference type="NCBI Taxonomy" id="2899244"/>
    <lineage>
        <taxon>Bacteria</taxon>
        <taxon>Pseudomonadati</taxon>
        <taxon>Pseudomonadota</taxon>
        <taxon>Betaproteobacteria</taxon>
        <taxon>Rhodocyclales</taxon>
        <taxon>Azonexaceae</taxon>
        <taxon>Dechloromonas</taxon>
    </lineage>
</organism>
<evidence type="ECO:0000256" key="13">
    <source>
        <dbReference type="PIRSR" id="PIRSR618044-1"/>
    </source>
</evidence>
<dbReference type="InterPro" id="IPR037167">
    <property type="entry name" value="Peptidase_S11_C_sf"/>
</dbReference>
<evidence type="ECO:0000256" key="9">
    <source>
        <dbReference type="ARBA" id="ARBA00022960"/>
    </source>
</evidence>
<keyword evidence="7 16" id="KW-0732">Signal</keyword>
<evidence type="ECO:0000256" key="7">
    <source>
        <dbReference type="ARBA" id="ARBA00022729"/>
    </source>
</evidence>